<comment type="similarity">
    <text evidence="1">Belongs to the short-chain dehydrogenases/reductases (SDR) family.</text>
</comment>
<dbReference type="EMBL" id="JACHHN010000003">
    <property type="protein sequence ID" value="MBB5191185.1"/>
    <property type="molecule type" value="Genomic_DNA"/>
</dbReference>
<dbReference type="RefSeq" id="WP_184099848.1">
    <property type="nucleotide sequence ID" value="NZ_JACHHN010000003.1"/>
</dbReference>
<dbReference type="Proteomes" id="UP000543030">
    <property type="component" value="Unassembled WGS sequence"/>
</dbReference>
<dbReference type="Pfam" id="PF13561">
    <property type="entry name" value="adh_short_C2"/>
    <property type="match status" value="1"/>
</dbReference>
<gene>
    <name evidence="4" type="ORF">HNQ50_001908</name>
</gene>
<keyword evidence="3" id="KW-0560">Oxidoreductase</keyword>
<dbReference type="FunFam" id="3.40.50.720:FF:000084">
    <property type="entry name" value="Short-chain dehydrogenase reductase"/>
    <property type="match status" value="1"/>
</dbReference>
<organism evidence="4 5">
    <name type="scientific">Silvimonas terrae</name>
    <dbReference type="NCBI Taxonomy" id="300266"/>
    <lineage>
        <taxon>Bacteria</taxon>
        <taxon>Pseudomonadati</taxon>
        <taxon>Pseudomonadota</taxon>
        <taxon>Betaproteobacteria</taxon>
        <taxon>Neisseriales</taxon>
        <taxon>Chitinibacteraceae</taxon>
        <taxon>Silvimonas</taxon>
    </lineage>
</organism>
<protein>
    <submittedName>
        <fullName evidence="4">NAD(P)-dependent dehydrogenase (Short-subunit alcohol dehydrogenase family)</fullName>
    </submittedName>
</protein>
<dbReference type="InterPro" id="IPR036291">
    <property type="entry name" value="NAD(P)-bd_dom_sf"/>
</dbReference>
<evidence type="ECO:0000256" key="2">
    <source>
        <dbReference type="ARBA" id="ARBA00022857"/>
    </source>
</evidence>
<proteinExistence type="inferred from homology"/>
<evidence type="ECO:0000256" key="1">
    <source>
        <dbReference type="ARBA" id="ARBA00006484"/>
    </source>
</evidence>
<dbReference type="PANTHER" id="PTHR43618:SF8">
    <property type="entry name" value="7ALPHA-HYDROXYSTEROID DEHYDROGENASE"/>
    <property type="match status" value="1"/>
</dbReference>
<accession>A0A840RCW4</accession>
<reference evidence="4 5" key="1">
    <citation type="submission" date="2020-08" db="EMBL/GenBank/DDBJ databases">
        <title>Genomic Encyclopedia of Type Strains, Phase IV (KMG-IV): sequencing the most valuable type-strain genomes for metagenomic binning, comparative biology and taxonomic classification.</title>
        <authorList>
            <person name="Goeker M."/>
        </authorList>
    </citation>
    <scope>NUCLEOTIDE SEQUENCE [LARGE SCALE GENOMIC DNA]</scope>
    <source>
        <strain evidence="4 5">DSM 18233</strain>
    </source>
</reference>
<dbReference type="PRINTS" id="PR00081">
    <property type="entry name" value="GDHRDH"/>
</dbReference>
<name>A0A840RCW4_9NEIS</name>
<dbReference type="Gene3D" id="3.40.50.720">
    <property type="entry name" value="NAD(P)-binding Rossmann-like Domain"/>
    <property type="match status" value="1"/>
</dbReference>
<dbReference type="AlphaFoldDB" id="A0A840RCW4"/>
<dbReference type="SUPFAM" id="SSF51735">
    <property type="entry name" value="NAD(P)-binding Rossmann-fold domains"/>
    <property type="match status" value="1"/>
</dbReference>
<dbReference type="CDD" id="cd05233">
    <property type="entry name" value="SDR_c"/>
    <property type="match status" value="1"/>
</dbReference>
<sequence>MANRLANKVAVITGGTTGIGLGAAKAFAAEGAVVYITGRRKAELDAAVAAIGPNAHGVLADSTRPDDLDKLYAQIKERHGRLDVLYANAGGGDMLPLGELTEKHVDDIFARNVKAVIFTVQKALPLLDKAATGASVILAGSTTSVLGTAAFSIYSASKAAVRNLARSWILDLKGRAIRINTLSPGPIQTPGLVELVGNDAAQQQGLLDYLASQVPLGRVGQPAEIGSAAVFLASDESSYVNGVELFVDGGMAQV</sequence>
<dbReference type="PANTHER" id="PTHR43618">
    <property type="entry name" value="7-ALPHA-HYDROXYSTEROID DEHYDROGENASE"/>
    <property type="match status" value="1"/>
</dbReference>
<comment type="caution">
    <text evidence="4">The sequence shown here is derived from an EMBL/GenBank/DDBJ whole genome shotgun (WGS) entry which is preliminary data.</text>
</comment>
<evidence type="ECO:0000256" key="3">
    <source>
        <dbReference type="ARBA" id="ARBA00023002"/>
    </source>
</evidence>
<evidence type="ECO:0000313" key="5">
    <source>
        <dbReference type="Proteomes" id="UP000543030"/>
    </source>
</evidence>
<evidence type="ECO:0000313" key="4">
    <source>
        <dbReference type="EMBL" id="MBB5191185.1"/>
    </source>
</evidence>
<dbReference type="InterPro" id="IPR052178">
    <property type="entry name" value="Sec_Metab_Biosynth_SDR"/>
</dbReference>
<keyword evidence="5" id="KW-1185">Reference proteome</keyword>
<dbReference type="GO" id="GO:0016491">
    <property type="term" value="F:oxidoreductase activity"/>
    <property type="evidence" value="ECO:0007669"/>
    <property type="project" value="UniProtKB-KW"/>
</dbReference>
<keyword evidence="2" id="KW-0521">NADP</keyword>
<dbReference type="InterPro" id="IPR002347">
    <property type="entry name" value="SDR_fam"/>
</dbReference>